<comment type="function">
    <text evidence="5">Is involved in the conjugation of reduced glutathione to a wide number of exogenous and endogenous hydrophobic electrophiles.</text>
</comment>
<dbReference type="PANTHER" id="PTHR11260:SF615">
    <property type="entry name" value="GLUTATHIONE S-TRANSFERASE U17"/>
    <property type="match status" value="1"/>
</dbReference>
<name>A0A5B6ZHY8_DAVIN</name>
<dbReference type="AlphaFoldDB" id="A0A5B6ZHY8"/>
<dbReference type="CDD" id="cd03058">
    <property type="entry name" value="GST_N_Tau"/>
    <property type="match status" value="1"/>
</dbReference>
<dbReference type="GO" id="GO:0004364">
    <property type="term" value="F:glutathione transferase activity"/>
    <property type="evidence" value="ECO:0007669"/>
    <property type="project" value="UniProtKB-UniRule"/>
</dbReference>
<comment type="catalytic activity">
    <reaction evidence="4 5">
        <text>RX + glutathione = an S-substituted glutathione + a halide anion + H(+)</text>
        <dbReference type="Rhea" id="RHEA:16437"/>
        <dbReference type="ChEBI" id="CHEBI:15378"/>
        <dbReference type="ChEBI" id="CHEBI:16042"/>
        <dbReference type="ChEBI" id="CHEBI:17792"/>
        <dbReference type="ChEBI" id="CHEBI:57925"/>
        <dbReference type="ChEBI" id="CHEBI:90779"/>
        <dbReference type="EC" id="2.5.1.18"/>
    </reaction>
</comment>
<dbReference type="SUPFAM" id="SSF47616">
    <property type="entry name" value="GST C-terminal domain-like"/>
    <property type="match status" value="1"/>
</dbReference>
<comment type="subcellular location">
    <subcellularLocation>
        <location evidence="5">Cytoplasm</location>
        <location evidence="5">Cytosol</location>
    </subcellularLocation>
</comment>
<dbReference type="InterPro" id="IPR010987">
    <property type="entry name" value="Glutathione-S-Trfase_C-like"/>
</dbReference>
<dbReference type="PROSITE" id="PS50405">
    <property type="entry name" value="GST_CTER"/>
    <property type="match status" value="1"/>
</dbReference>
<sequence>MATSDVKLLGAGPSPYVNRAQIALNIKSVNYEFLEEKFGNKSELLLKSNPIHKKIPVLIHDDKPICESLIIVQYIDEVWTSGPSILPSDPYDRATAQFWAAYIDEKWFPLVKDIWTAEGEEAKAAAIEQVVEGLVVLEEAFVKSSKGKAFFGGDSIGYLDIAFGSFLGWLRAAEKMGDAQLLTEAKTPNLVGWAERFCSDDAVKDVIPEAEKLLEIAKMFQVRAKAPPPSN</sequence>
<dbReference type="SUPFAM" id="SSF52833">
    <property type="entry name" value="Thioredoxin-like"/>
    <property type="match status" value="1"/>
</dbReference>
<protein>
    <recommendedName>
        <fullName evidence="5">Glutathione S-transferase</fullName>
        <ecNumber evidence="5">2.5.1.18</ecNumber>
    </recommendedName>
</protein>
<proteinExistence type="inferred from homology"/>
<dbReference type="GO" id="GO:0005829">
    <property type="term" value="C:cytosol"/>
    <property type="evidence" value="ECO:0007669"/>
    <property type="project" value="UniProtKB-SubCell"/>
</dbReference>
<dbReference type="PROSITE" id="PS50404">
    <property type="entry name" value="GST_NTER"/>
    <property type="match status" value="1"/>
</dbReference>
<evidence type="ECO:0000256" key="2">
    <source>
        <dbReference type="ARBA" id="ARBA00022679"/>
    </source>
</evidence>
<dbReference type="InterPro" id="IPR045073">
    <property type="entry name" value="Omega/Tau-like"/>
</dbReference>
<dbReference type="EMBL" id="GHES01012447">
    <property type="protein sequence ID" value="MPA43006.1"/>
    <property type="molecule type" value="Transcribed_RNA"/>
</dbReference>
<dbReference type="InterPro" id="IPR004045">
    <property type="entry name" value="Glutathione_S-Trfase_N"/>
</dbReference>
<dbReference type="EC" id="2.5.1.18" evidence="5"/>
<reference evidence="8" key="1">
    <citation type="submission" date="2019-08" db="EMBL/GenBank/DDBJ databases">
        <title>Reference gene set and small RNA set construction with multiple tissues from Davidia involucrata Baill.</title>
        <authorList>
            <person name="Yang H."/>
            <person name="Zhou C."/>
            <person name="Li G."/>
            <person name="Wang J."/>
            <person name="Gao P."/>
            <person name="Wang M."/>
            <person name="Wang R."/>
            <person name="Zhao Y."/>
        </authorList>
    </citation>
    <scope>NUCLEOTIDE SEQUENCE</scope>
    <source>
        <tissue evidence="8">Mixed with DoveR01_LX</tissue>
    </source>
</reference>
<dbReference type="SFLD" id="SFLDG00358">
    <property type="entry name" value="Main_(cytGST)"/>
    <property type="match status" value="1"/>
</dbReference>
<dbReference type="GO" id="GO:0009407">
    <property type="term" value="P:toxin catabolic process"/>
    <property type="evidence" value="ECO:0007669"/>
    <property type="project" value="UniProtKB-ARBA"/>
</dbReference>
<dbReference type="InterPro" id="IPR045074">
    <property type="entry name" value="GST_C_Tau"/>
</dbReference>
<comment type="similarity">
    <text evidence="3">Belongs to the GST superfamily. Tau family.</text>
</comment>
<dbReference type="Gene3D" id="3.40.30.10">
    <property type="entry name" value="Glutaredoxin"/>
    <property type="match status" value="1"/>
</dbReference>
<keyword evidence="5" id="KW-0963">Cytoplasm</keyword>
<evidence type="ECO:0000259" key="6">
    <source>
        <dbReference type="PROSITE" id="PS50404"/>
    </source>
</evidence>
<feature type="domain" description="GST N-terminal" evidence="6">
    <location>
        <begin position="4"/>
        <end position="83"/>
    </location>
</feature>
<dbReference type="FunFam" id="3.40.30.10:FF:000044">
    <property type="entry name" value="Glutathione S-transferase GSTU6"/>
    <property type="match status" value="1"/>
</dbReference>
<evidence type="ECO:0000256" key="3">
    <source>
        <dbReference type="ARBA" id="ARBA00025743"/>
    </source>
</evidence>
<dbReference type="FunFam" id="1.20.1050.10:FF:000016">
    <property type="entry name" value="Glutathione S-transferase U9"/>
    <property type="match status" value="1"/>
</dbReference>
<dbReference type="Gene3D" id="1.20.1050.10">
    <property type="match status" value="1"/>
</dbReference>
<gene>
    <name evidence="8" type="ORF">Din_012447</name>
</gene>
<evidence type="ECO:0000313" key="8">
    <source>
        <dbReference type="EMBL" id="MPA43006.1"/>
    </source>
</evidence>
<accession>A0A5B6ZHY8</accession>
<dbReference type="CDD" id="cd03185">
    <property type="entry name" value="GST_C_Tau"/>
    <property type="match status" value="1"/>
</dbReference>
<evidence type="ECO:0000259" key="7">
    <source>
        <dbReference type="PROSITE" id="PS50405"/>
    </source>
</evidence>
<organism evidence="8">
    <name type="scientific">Davidia involucrata</name>
    <name type="common">Dove tree</name>
    <dbReference type="NCBI Taxonomy" id="16924"/>
    <lineage>
        <taxon>Eukaryota</taxon>
        <taxon>Viridiplantae</taxon>
        <taxon>Streptophyta</taxon>
        <taxon>Embryophyta</taxon>
        <taxon>Tracheophyta</taxon>
        <taxon>Spermatophyta</taxon>
        <taxon>Magnoliopsida</taxon>
        <taxon>eudicotyledons</taxon>
        <taxon>Gunneridae</taxon>
        <taxon>Pentapetalae</taxon>
        <taxon>asterids</taxon>
        <taxon>Cornales</taxon>
        <taxon>Nyssaceae</taxon>
        <taxon>Davidia</taxon>
    </lineage>
</organism>
<keyword evidence="1" id="KW-0216">Detoxification</keyword>
<dbReference type="SFLD" id="SFLDG01152">
    <property type="entry name" value="Main.3:_Omega-_and_Tau-like"/>
    <property type="match status" value="1"/>
</dbReference>
<evidence type="ECO:0000256" key="5">
    <source>
        <dbReference type="RuleBase" id="RU369102"/>
    </source>
</evidence>
<dbReference type="InterPro" id="IPR036249">
    <property type="entry name" value="Thioredoxin-like_sf"/>
</dbReference>
<dbReference type="InterPro" id="IPR036282">
    <property type="entry name" value="Glutathione-S-Trfase_C_sf"/>
</dbReference>
<dbReference type="PANTHER" id="PTHR11260">
    <property type="entry name" value="GLUTATHIONE S-TRANSFERASE, GST, SUPERFAMILY, GST DOMAIN CONTAINING"/>
    <property type="match status" value="1"/>
</dbReference>
<dbReference type="Pfam" id="PF02798">
    <property type="entry name" value="GST_N"/>
    <property type="match status" value="1"/>
</dbReference>
<evidence type="ECO:0000256" key="4">
    <source>
        <dbReference type="ARBA" id="ARBA00047960"/>
    </source>
</evidence>
<dbReference type="SFLD" id="SFLDS00019">
    <property type="entry name" value="Glutathione_Transferase_(cytos"/>
    <property type="match status" value="1"/>
</dbReference>
<dbReference type="InterPro" id="IPR040079">
    <property type="entry name" value="Glutathione_S-Trfase"/>
</dbReference>
<dbReference type="Pfam" id="PF13410">
    <property type="entry name" value="GST_C_2"/>
    <property type="match status" value="1"/>
</dbReference>
<feature type="domain" description="GST C-terminal" evidence="7">
    <location>
        <begin position="89"/>
        <end position="220"/>
    </location>
</feature>
<evidence type="ECO:0000256" key="1">
    <source>
        <dbReference type="ARBA" id="ARBA00022575"/>
    </source>
</evidence>
<dbReference type="GO" id="GO:0006749">
    <property type="term" value="P:glutathione metabolic process"/>
    <property type="evidence" value="ECO:0007669"/>
    <property type="project" value="InterPro"/>
</dbReference>
<keyword evidence="2 5" id="KW-0808">Transferase</keyword>